<dbReference type="EC" id="2.3.1.39" evidence="1"/>
<dbReference type="PANTHER" id="PTHR42681">
    <property type="entry name" value="MALONYL-COA-ACYL CARRIER PROTEIN TRANSACYLASE, MITOCHONDRIAL"/>
    <property type="match status" value="1"/>
</dbReference>
<keyword evidence="7" id="KW-1185">Reference proteome</keyword>
<evidence type="ECO:0000256" key="3">
    <source>
        <dbReference type="ARBA" id="ARBA00023315"/>
    </source>
</evidence>
<dbReference type="InterPro" id="IPR001227">
    <property type="entry name" value="Ac_transferase_dom_sf"/>
</dbReference>
<name>A0A075US91_9PSEU</name>
<dbReference type="EMBL" id="CP008953">
    <property type="protein sequence ID" value="AIG75369.1"/>
    <property type="molecule type" value="Genomic_DNA"/>
</dbReference>
<comment type="catalytic activity">
    <reaction evidence="4">
        <text>holo-[ACP] + malonyl-CoA = malonyl-[ACP] + CoA</text>
        <dbReference type="Rhea" id="RHEA:41792"/>
        <dbReference type="Rhea" id="RHEA-COMP:9623"/>
        <dbReference type="Rhea" id="RHEA-COMP:9685"/>
        <dbReference type="ChEBI" id="CHEBI:57287"/>
        <dbReference type="ChEBI" id="CHEBI:57384"/>
        <dbReference type="ChEBI" id="CHEBI:64479"/>
        <dbReference type="ChEBI" id="CHEBI:78449"/>
        <dbReference type="EC" id="2.3.1.39"/>
    </reaction>
</comment>
<protein>
    <recommendedName>
        <fullName evidence="1">[acyl-carrier-protein] S-malonyltransferase</fullName>
        <ecNumber evidence="1">2.3.1.39</ecNumber>
    </recommendedName>
</protein>
<evidence type="ECO:0000256" key="1">
    <source>
        <dbReference type="ARBA" id="ARBA00013258"/>
    </source>
</evidence>
<dbReference type="HOGENOM" id="CLU_844463_0_0_11"/>
<evidence type="ECO:0000256" key="4">
    <source>
        <dbReference type="ARBA" id="ARBA00048462"/>
    </source>
</evidence>
<evidence type="ECO:0000256" key="2">
    <source>
        <dbReference type="ARBA" id="ARBA00022679"/>
    </source>
</evidence>
<dbReference type="GO" id="GO:0006633">
    <property type="term" value="P:fatty acid biosynthetic process"/>
    <property type="evidence" value="ECO:0007669"/>
    <property type="project" value="TreeGrafter"/>
</dbReference>
<sequence>MTDERTALIFPGMAPTKTGDVSRFLMINRKARERLATAEDVLGRRLLGPAREDGDVYDEAAQVVFMLTCLSLAEWAEDALGVKPEICAGPSFGQKALTSYTGVLSFEETVRLTAELSRCEVSYFESDYSDVVTHCFVRTPEEGFAEVLAELKDEFHDVSGVIDEGFYLLSVREKDLERVKARVRAIGGYSMHTMRPPVHSTYFGGLRRRAEEEVLSGFTLRDPELPVVADQDGALLDSAAGMRRMLLDTFDRPIDWPSMVATLREQGVTSLCFSGPDNLFHRVDSTVANFEVRTVTPAMALKPRSRA</sequence>
<dbReference type="STRING" id="208439.AJAP_12435"/>
<dbReference type="GO" id="GO:0004314">
    <property type="term" value="F:[acyl-carrier-protein] S-malonyltransferase activity"/>
    <property type="evidence" value="ECO:0007669"/>
    <property type="project" value="UniProtKB-EC"/>
</dbReference>
<evidence type="ECO:0000313" key="6">
    <source>
        <dbReference type="EMBL" id="AIG75369.1"/>
    </source>
</evidence>
<evidence type="ECO:0000313" key="7">
    <source>
        <dbReference type="Proteomes" id="UP000028492"/>
    </source>
</evidence>
<evidence type="ECO:0000259" key="5">
    <source>
        <dbReference type="Pfam" id="PF21124"/>
    </source>
</evidence>
<dbReference type="Gene3D" id="3.40.366.10">
    <property type="entry name" value="Malonyl-Coenzyme A Acyl Carrier Protein, domain 2"/>
    <property type="match status" value="2"/>
</dbReference>
<reference evidence="6 7" key="1">
    <citation type="journal article" date="2014" name="J. Biotechnol.">
        <title>Complete genome sequence of the actinobacterium Amycolatopsis japonica MG417-CF17(T) (=DSM 44213T) producing (S,S)-N,N'-ethylenediaminedisuccinic acid.</title>
        <authorList>
            <person name="Stegmann E."/>
            <person name="Albersmeier A."/>
            <person name="Spohn M."/>
            <person name="Gert H."/>
            <person name="Weber T."/>
            <person name="Wohlleben W."/>
            <person name="Kalinowski J."/>
            <person name="Ruckert C."/>
        </authorList>
    </citation>
    <scope>NUCLEOTIDE SEQUENCE [LARGE SCALE GENOMIC DNA]</scope>
    <source>
        <strain evidence="7">MG417-CF17 (DSM 44213)</strain>
    </source>
</reference>
<dbReference type="Pfam" id="PF21124">
    <property type="entry name" value="VinK_C"/>
    <property type="match status" value="1"/>
</dbReference>
<dbReference type="PANTHER" id="PTHR42681:SF1">
    <property type="entry name" value="MALONYL-COA-ACYL CARRIER PROTEIN TRANSACYLASE, MITOCHONDRIAL"/>
    <property type="match status" value="1"/>
</dbReference>
<keyword evidence="3" id="KW-0012">Acyltransferase</keyword>
<keyword evidence="2" id="KW-0808">Transferase</keyword>
<dbReference type="InterPro" id="IPR049416">
    <property type="entry name" value="VinK-like_small"/>
</dbReference>
<accession>A0A075US91</accession>
<dbReference type="KEGG" id="aja:AJAP_12435"/>
<dbReference type="SUPFAM" id="SSF52151">
    <property type="entry name" value="FabD/lysophospholipase-like"/>
    <property type="match status" value="1"/>
</dbReference>
<gene>
    <name evidence="6" type="ORF">AJAP_12435</name>
</gene>
<dbReference type="InterPro" id="IPR050858">
    <property type="entry name" value="Mal-CoA-ACP_Trans/PKS_FabD"/>
</dbReference>
<dbReference type="AlphaFoldDB" id="A0A075US91"/>
<dbReference type="InterPro" id="IPR016035">
    <property type="entry name" value="Acyl_Trfase/lysoPLipase"/>
</dbReference>
<feature type="domain" description="Malonyl-CoA-[acyl-carrier-protein] transacylase small" evidence="5">
    <location>
        <begin position="135"/>
        <end position="194"/>
    </location>
</feature>
<organism evidence="6 7">
    <name type="scientific">Amycolatopsis japonica</name>
    <dbReference type="NCBI Taxonomy" id="208439"/>
    <lineage>
        <taxon>Bacteria</taxon>
        <taxon>Bacillati</taxon>
        <taxon>Actinomycetota</taxon>
        <taxon>Actinomycetes</taxon>
        <taxon>Pseudonocardiales</taxon>
        <taxon>Pseudonocardiaceae</taxon>
        <taxon>Amycolatopsis</taxon>
        <taxon>Amycolatopsis japonica group</taxon>
    </lineage>
</organism>
<proteinExistence type="predicted"/>
<dbReference type="Proteomes" id="UP000028492">
    <property type="component" value="Chromosome"/>
</dbReference>
<dbReference type="eggNOG" id="COG0331">
    <property type="taxonomic scope" value="Bacteria"/>
</dbReference>
<dbReference type="RefSeq" id="WP_051972424.1">
    <property type="nucleotide sequence ID" value="NZ_CP008953.1"/>
</dbReference>